<feature type="non-terminal residue" evidence="1">
    <location>
        <position position="1"/>
    </location>
</feature>
<sequence length="33" mass="4005">WEVETLKVDFELKSRLLDRCEKIKQIAQDRKAD</sequence>
<gene>
    <name evidence="1" type="ORF">S01H1_41001</name>
</gene>
<accession>X0VH45</accession>
<protein>
    <submittedName>
        <fullName evidence="1">Uncharacterized protein</fullName>
    </submittedName>
</protein>
<evidence type="ECO:0000313" key="1">
    <source>
        <dbReference type="EMBL" id="GAG10502.1"/>
    </source>
</evidence>
<dbReference type="AlphaFoldDB" id="X0VH45"/>
<organism evidence="1">
    <name type="scientific">marine sediment metagenome</name>
    <dbReference type="NCBI Taxonomy" id="412755"/>
    <lineage>
        <taxon>unclassified sequences</taxon>
        <taxon>metagenomes</taxon>
        <taxon>ecological metagenomes</taxon>
    </lineage>
</organism>
<comment type="caution">
    <text evidence="1">The sequence shown here is derived from an EMBL/GenBank/DDBJ whole genome shotgun (WGS) entry which is preliminary data.</text>
</comment>
<reference evidence="1" key="1">
    <citation type="journal article" date="2014" name="Front. Microbiol.">
        <title>High frequency of phylogenetically diverse reductive dehalogenase-homologous genes in deep subseafloor sedimentary metagenomes.</title>
        <authorList>
            <person name="Kawai M."/>
            <person name="Futagami T."/>
            <person name="Toyoda A."/>
            <person name="Takaki Y."/>
            <person name="Nishi S."/>
            <person name="Hori S."/>
            <person name="Arai W."/>
            <person name="Tsubouchi T."/>
            <person name="Morono Y."/>
            <person name="Uchiyama I."/>
            <person name="Ito T."/>
            <person name="Fujiyama A."/>
            <person name="Inagaki F."/>
            <person name="Takami H."/>
        </authorList>
    </citation>
    <scope>NUCLEOTIDE SEQUENCE</scope>
    <source>
        <strain evidence="1">Expedition CK06-06</strain>
    </source>
</reference>
<name>X0VH45_9ZZZZ</name>
<proteinExistence type="predicted"/>
<dbReference type="EMBL" id="BARS01025986">
    <property type="protein sequence ID" value="GAG10502.1"/>
    <property type="molecule type" value="Genomic_DNA"/>
</dbReference>